<feature type="domain" description="Peptidase M56" evidence="3">
    <location>
        <begin position="22"/>
        <end position="281"/>
    </location>
</feature>
<protein>
    <recommendedName>
        <fullName evidence="3">Peptidase M56 domain-containing protein</fullName>
    </recommendedName>
</protein>
<dbReference type="Pfam" id="PF05569">
    <property type="entry name" value="Peptidase_M56"/>
    <property type="match status" value="1"/>
</dbReference>
<dbReference type="Proteomes" id="UP001501758">
    <property type="component" value="Unassembled WGS sequence"/>
</dbReference>
<dbReference type="RefSeq" id="WP_343913754.1">
    <property type="nucleotide sequence ID" value="NZ_BAAAGE010000003.1"/>
</dbReference>
<evidence type="ECO:0000256" key="2">
    <source>
        <dbReference type="SAM" id="Phobius"/>
    </source>
</evidence>
<organism evidence="4 5">
    <name type="scientific">Aquimarina litoralis</name>
    <dbReference type="NCBI Taxonomy" id="584605"/>
    <lineage>
        <taxon>Bacteria</taxon>
        <taxon>Pseudomonadati</taxon>
        <taxon>Bacteroidota</taxon>
        <taxon>Flavobacteriia</taxon>
        <taxon>Flavobacteriales</taxon>
        <taxon>Flavobacteriaceae</taxon>
        <taxon>Aquimarina</taxon>
    </lineage>
</organism>
<feature type="transmembrane region" description="Helical" evidence="2">
    <location>
        <begin position="30"/>
        <end position="48"/>
    </location>
</feature>
<dbReference type="EMBL" id="BAAAGE010000003">
    <property type="protein sequence ID" value="GAA0728230.1"/>
    <property type="molecule type" value="Genomic_DNA"/>
</dbReference>
<dbReference type="PANTHER" id="PTHR34978">
    <property type="entry name" value="POSSIBLE SENSOR-TRANSDUCER PROTEIN BLAR"/>
    <property type="match status" value="1"/>
</dbReference>
<dbReference type="InterPro" id="IPR008756">
    <property type="entry name" value="Peptidase_M56"/>
</dbReference>
<evidence type="ECO:0000259" key="3">
    <source>
        <dbReference type="Pfam" id="PF05569"/>
    </source>
</evidence>
<name>A0ABP3UF70_9FLAO</name>
<keyword evidence="5" id="KW-1185">Reference proteome</keyword>
<gene>
    <name evidence="4" type="ORF">GCM10009430_37180</name>
</gene>
<evidence type="ECO:0000313" key="4">
    <source>
        <dbReference type="EMBL" id="GAA0728230.1"/>
    </source>
</evidence>
<dbReference type="InterPro" id="IPR052173">
    <property type="entry name" value="Beta-lactam_resp_regulator"/>
</dbReference>
<dbReference type="PANTHER" id="PTHR34978:SF3">
    <property type="entry name" value="SLR0241 PROTEIN"/>
    <property type="match status" value="1"/>
</dbReference>
<evidence type="ECO:0000256" key="1">
    <source>
        <dbReference type="SAM" id="MobiDB-lite"/>
    </source>
</evidence>
<reference evidence="5" key="1">
    <citation type="journal article" date="2019" name="Int. J. Syst. Evol. Microbiol.">
        <title>The Global Catalogue of Microorganisms (GCM) 10K type strain sequencing project: providing services to taxonomists for standard genome sequencing and annotation.</title>
        <authorList>
            <consortium name="The Broad Institute Genomics Platform"/>
            <consortium name="The Broad Institute Genome Sequencing Center for Infectious Disease"/>
            <person name="Wu L."/>
            <person name="Ma J."/>
        </authorList>
    </citation>
    <scope>NUCLEOTIDE SEQUENCE [LARGE SCALE GENOMIC DNA]</scope>
    <source>
        <strain evidence="5">JCM 15974</strain>
    </source>
</reference>
<accession>A0ABP3UF70</accession>
<proteinExistence type="predicted"/>
<evidence type="ECO:0000313" key="5">
    <source>
        <dbReference type="Proteomes" id="UP001501758"/>
    </source>
</evidence>
<keyword evidence="2" id="KW-0472">Membrane</keyword>
<keyword evidence="2" id="KW-1133">Transmembrane helix</keyword>
<comment type="caution">
    <text evidence="4">The sequence shown here is derived from an EMBL/GenBank/DDBJ whole genome shotgun (WGS) entry which is preliminary data.</text>
</comment>
<dbReference type="CDD" id="cd07341">
    <property type="entry name" value="M56_BlaR1_MecR1_like"/>
    <property type="match status" value="1"/>
</dbReference>
<keyword evidence="2" id="KW-0812">Transmembrane</keyword>
<feature type="compositionally biased region" description="Low complexity" evidence="1">
    <location>
        <begin position="695"/>
        <end position="712"/>
    </location>
</feature>
<feature type="region of interest" description="Disordered" evidence="1">
    <location>
        <begin position="695"/>
        <end position="716"/>
    </location>
</feature>
<sequence>MAYIIYSAALIGLSYIIYQLFLSKETFYHLNRWVLVGLVLVSFCLPFISVPENISFKTTIFQPSADSEIQQTAISENNNASIEKTISFSDSAPVTSTSESITETISPSIIALDWKSILLYIYVLGVMAFGINFLIQLAVLIFRMIKYPSIEVDAYKIVETDTNHAPYSFWNRIFINPNQYDPDTYLQILKHEQMHIAGAHSLDMLLVELLVTIQWFNPFAWLYRKAIDNNLEYLTDDGMLKKGEDKEVYQMNLLKVSTPDMPTGLATSYNQSFLKKRIIMMNSKKSTAKSGWKYLIIIPLLALTVLSFNPVHMNPTPAENDAFYSDEIETPSEEHFEESKFKNDYTRGSWDAELGGGKLCIMYRNAEPLKRSYWSITRCYDPLFFAGFPAGNKQNFEITRDAGTMLFTGEFENGLGDGRYTFTPNTNFSKALRDYGFSADNEELVHCFLTDFDETYLAYLKQENLSLDQDDFEDIIHKGLSLDKLKMYRKGLANLGYNDYTMNEVSKLNLFDVDLEYIKFINKVNGQQTSLKKITKAKIHNLSPEFIKSYSDNGYKKMSLEDYMKLKIHNVSPDFIANFKKEGYTDISAKQAQNLKIHNVTPEYVQAYKNAGFKNITLKEAQNLKIHNVTPTFVQSFQKMGYPNITLKEAKNLKIHNVTPSLVESYKKAGQKNISLKEAVKLKIHNVTPQLTNAAQQYSQSSSTNSSGKGYQKSQQTTPNDFIKQFKALGYDNVSVDDIISLKIHNVTPDFIKRYHDAGYKNIPLDEVVGLKIHNVTPEFINTFKKAGYKNISLDDAKSLKIHNVSSDYASEYAKMGYNNLSIDDLMSLKIHNVSPQFIKDFKKTRFGNLPLDDIISFKIHNVTPEFVKPFEDLGYSNISADQARSLKIHGVTPEFVKSLKDQDNDISLEQAIRIKIHF</sequence>
<feature type="transmembrane region" description="Helical" evidence="2">
    <location>
        <begin position="117"/>
        <end position="142"/>
    </location>
</feature>
<feature type="transmembrane region" description="Helical" evidence="2">
    <location>
        <begin position="6"/>
        <end position="23"/>
    </location>
</feature>